<dbReference type="RefSeq" id="WP_317997335.1">
    <property type="nucleotide sequence ID" value="NZ_AP025523.1"/>
</dbReference>
<protein>
    <submittedName>
        <fullName evidence="1">Uncharacterized protein</fullName>
    </submittedName>
</protein>
<evidence type="ECO:0000313" key="2">
    <source>
        <dbReference type="Proteomes" id="UP001317532"/>
    </source>
</evidence>
<reference evidence="1 2" key="1">
    <citation type="journal article" date="2022" name="ISME Commun">
        <title>Vulcanimicrobium alpinus gen. nov. sp. nov., the first cultivated representative of the candidate phylum 'Eremiobacterota', is a metabolically versatile aerobic anoxygenic phototroph.</title>
        <authorList>
            <person name="Yabe S."/>
            <person name="Muto K."/>
            <person name="Abe K."/>
            <person name="Yokota A."/>
            <person name="Staudigel H."/>
            <person name="Tebo B.M."/>
        </authorList>
    </citation>
    <scope>NUCLEOTIDE SEQUENCE [LARGE SCALE GENOMIC DNA]</scope>
    <source>
        <strain evidence="1 2">WC8-2</strain>
    </source>
</reference>
<sequence>MIAADVAFRQAANAAAAAYAQAPPYLAYKTDVVVDVPSLRQHRSISRAVETRTKDDYAVLQDLPRGQRQYAHSFPVIPTFDALSYFHISYNGSRRDALSYVQVDRPLTFTTTASSESKPDVVVTYLRYYHAEYAADSNDRIAHIVMDPLPTLTTGNTSDFYIHDVYVDTASNLPTRVTYTGPTTTMAVDYAVVENHWLVSHMTYSHTFFGPLRIGRVTANVEATNSGFAFPATPNDPKLAGG</sequence>
<dbReference type="Proteomes" id="UP001317532">
    <property type="component" value="Chromosome"/>
</dbReference>
<gene>
    <name evidence="1" type="ORF">WPS_16470</name>
</gene>
<name>A0AAN2C9T5_UNVUL</name>
<proteinExistence type="predicted"/>
<dbReference type="KEGG" id="vab:WPS_16470"/>
<evidence type="ECO:0000313" key="1">
    <source>
        <dbReference type="EMBL" id="BDE06371.1"/>
    </source>
</evidence>
<dbReference type="EMBL" id="AP025523">
    <property type="protein sequence ID" value="BDE06371.1"/>
    <property type="molecule type" value="Genomic_DNA"/>
</dbReference>
<keyword evidence="2" id="KW-1185">Reference proteome</keyword>
<organism evidence="1 2">
    <name type="scientific">Vulcanimicrobium alpinum</name>
    <dbReference type="NCBI Taxonomy" id="3016050"/>
    <lineage>
        <taxon>Bacteria</taxon>
        <taxon>Bacillati</taxon>
        <taxon>Vulcanimicrobiota</taxon>
        <taxon>Vulcanimicrobiia</taxon>
        <taxon>Vulcanimicrobiales</taxon>
        <taxon>Vulcanimicrobiaceae</taxon>
        <taxon>Vulcanimicrobium</taxon>
    </lineage>
</organism>
<accession>A0AAN2C9T5</accession>
<dbReference type="AlphaFoldDB" id="A0AAN2C9T5"/>